<comment type="similarity">
    <text evidence="2">Belongs to the adaptor complexes large subunit family.</text>
</comment>
<dbReference type="SUPFAM" id="SSF48371">
    <property type="entry name" value="ARM repeat"/>
    <property type="match status" value="1"/>
</dbReference>
<feature type="region of interest" description="Disordered" evidence="7">
    <location>
        <begin position="695"/>
        <end position="721"/>
    </location>
</feature>
<dbReference type="InterPro" id="IPR016024">
    <property type="entry name" value="ARM-type_fold"/>
</dbReference>
<keyword evidence="4" id="KW-0677">Repeat</keyword>
<evidence type="ECO:0000313" key="9">
    <source>
        <dbReference type="EMBL" id="KAF4671390.1"/>
    </source>
</evidence>
<gene>
    <name evidence="9" type="primary">AP3D1</name>
    <name evidence="10" type="ORF">FOL46_004928</name>
    <name evidence="9" type="ORF">FOZ61_000015</name>
</gene>
<comment type="caution">
    <text evidence="9">The sequence shown here is derived from an EMBL/GenBank/DDBJ whole genome shotgun (WGS) entry which is preliminary data.</text>
</comment>
<keyword evidence="6" id="KW-0472">Membrane</keyword>
<dbReference type="AlphaFoldDB" id="A0A7J6MJM9"/>
<organism evidence="9 11">
    <name type="scientific">Perkinsus olseni</name>
    <name type="common">Perkinsus atlanticus</name>
    <dbReference type="NCBI Taxonomy" id="32597"/>
    <lineage>
        <taxon>Eukaryota</taxon>
        <taxon>Sar</taxon>
        <taxon>Alveolata</taxon>
        <taxon>Perkinsozoa</taxon>
        <taxon>Perkinsea</taxon>
        <taxon>Perkinsida</taxon>
        <taxon>Perkinsidae</taxon>
        <taxon>Perkinsus</taxon>
    </lineage>
</organism>
<dbReference type="Proteomes" id="UP000572268">
    <property type="component" value="Unassembled WGS sequence"/>
</dbReference>
<evidence type="ECO:0000256" key="7">
    <source>
        <dbReference type="SAM" id="MobiDB-lite"/>
    </source>
</evidence>
<evidence type="ECO:0000259" key="8">
    <source>
        <dbReference type="Pfam" id="PF01602"/>
    </source>
</evidence>
<dbReference type="InterPro" id="IPR002553">
    <property type="entry name" value="Clathrin/coatomer_adapt-like_N"/>
</dbReference>
<evidence type="ECO:0000256" key="1">
    <source>
        <dbReference type="ARBA" id="ARBA00004308"/>
    </source>
</evidence>
<evidence type="ECO:0000256" key="6">
    <source>
        <dbReference type="ARBA" id="ARBA00023136"/>
    </source>
</evidence>
<evidence type="ECO:0000256" key="2">
    <source>
        <dbReference type="ARBA" id="ARBA00006613"/>
    </source>
</evidence>
<protein>
    <submittedName>
        <fullName evidence="9">AP-3 complex subunit delta-1</fullName>
    </submittedName>
</protein>
<dbReference type="GO" id="GO:0006623">
    <property type="term" value="P:protein targeting to vacuole"/>
    <property type="evidence" value="ECO:0007669"/>
    <property type="project" value="TreeGrafter"/>
</dbReference>
<dbReference type="InterPro" id="IPR011989">
    <property type="entry name" value="ARM-like"/>
</dbReference>
<feature type="compositionally biased region" description="Low complexity" evidence="7">
    <location>
        <begin position="703"/>
        <end position="718"/>
    </location>
</feature>
<keyword evidence="3" id="KW-0813">Transport</keyword>
<evidence type="ECO:0000313" key="12">
    <source>
        <dbReference type="Proteomes" id="UP000572268"/>
    </source>
</evidence>
<dbReference type="GO" id="GO:0030123">
    <property type="term" value="C:AP-3 adaptor complex"/>
    <property type="evidence" value="ECO:0007669"/>
    <property type="project" value="InterPro"/>
</dbReference>
<dbReference type="GO" id="GO:0010008">
    <property type="term" value="C:endosome membrane"/>
    <property type="evidence" value="ECO:0007669"/>
    <property type="project" value="TreeGrafter"/>
</dbReference>
<dbReference type="OrthoDB" id="10264595at2759"/>
<dbReference type="PANTHER" id="PTHR22781:SF12">
    <property type="entry name" value="AP-3 COMPLEX SUBUNIT DELTA-1"/>
    <property type="match status" value="1"/>
</dbReference>
<dbReference type="PANTHER" id="PTHR22781">
    <property type="entry name" value="DELTA ADAPTIN-RELATED"/>
    <property type="match status" value="1"/>
</dbReference>
<reference evidence="11 12" key="1">
    <citation type="submission" date="2020-04" db="EMBL/GenBank/DDBJ databases">
        <title>Perkinsus olseni comparative genomics.</title>
        <authorList>
            <person name="Bogema D.R."/>
        </authorList>
    </citation>
    <scope>NUCLEOTIDE SEQUENCE [LARGE SCALE GENOMIC DNA]</scope>
    <source>
        <strain evidence="9">ATCC PRA-179</strain>
        <strain evidence="10">ATCC PRA-31</strain>
    </source>
</reference>
<comment type="subcellular location">
    <subcellularLocation>
        <location evidence="1">Endomembrane system</location>
    </subcellularLocation>
</comment>
<name>A0A7J6MJM9_PEROL</name>
<dbReference type="Pfam" id="PF01602">
    <property type="entry name" value="Adaptin_N"/>
    <property type="match status" value="1"/>
</dbReference>
<dbReference type="Gene3D" id="1.25.10.10">
    <property type="entry name" value="Leucine-rich Repeat Variant"/>
    <property type="match status" value="1"/>
</dbReference>
<sequence>MVQQKNLTALVKEIRARQQGHGVGDKHYITQCIGEIQRELSQPNVVVKSTAVLKMAYLCAQGHDLSSLAFEVLEVMSATGFELKRPGFLAACICFDGNTEAALLAVNLFKKGLSNPRASVVEKGALLTTLACIATQDMARDVGEHEVMKLLATPNPYLRKKAVLCTFRLCEKYPQLLHSAFPKFKDLLSDEDQGVLTATVTAVTEIAARSPRNCLILVPQLWHLLVNTRNNWLTIKLLKLFRLLCPVEDRLPGKLAKPLINLLQSTKAKSVEVECILTGIDFLPLEHEAIEGECLPRLKDLLTSVDRNLRFLALGMLERFLVRHREGSGTENKGNIWHPFIVEGLKDVHDKSIRRLSLRILNLIISSENLQTMVEALLLNDVEQTGSTDDASLDEGGTVSEDMKDDFVRTILKLCSRERYALVEDFGWYLLMLVKCAAKVSTRDVTSREIARQFMDICDGVEQVRGYGVTLACSLLNSAVASDVHSLEPPEPNSDEERGTERNWVLSCPHFLRCCMWVVGRYLYRARATSTMDNQSDVDPTRAIIELSRTGPDLTLDGIWAAFHIAANAKASGNPNATEQISCLYGQTLPALRALARKHRCALDVSLESESELITHVMDALVAADTGLAEKLFPAAEHLPEPPKLVAIDLTTPLISLPPEMLRDDKTSAFGARGVYTLVDGTRLVGRQASVAHGVASHRMDSQSHLSTSSEYSSRHTSPTLEASLRACPSRVDPLADLPQAPKNITYTMSR</sequence>
<evidence type="ECO:0000256" key="5">
    <source>
        <dbReference type="ARBA" id="ARBA00022927"/>
    </source>
</evidence>
<dbReference type="EMBL" id="JABANN010000003">
    <property type="protein sequence ID" value="KAF4676327.1"/>
    <property type="molecule type" value="Genomic_DNA"/>
</dbReference>
<dbReference type="Proteomes" id="UP000570595">
    <property type="component" value="Unassembled WGS sequence"/>
</dbReference>
<evidence type="ECO:0000313" key="10">
    <source>
        <dbReference type="EMBL" id="KAF4676327.1"/>
    </source>
</evidence>
<feature type="domain" description="Clathrin/coatomer adaptor adaptin-like N-terminal" evidence="8">
    <location>
        <begin position="26"/>
        <end position="482"/>
    </location>
</feature>
<dbReference type="GO" id="GO:0006896">
    <property type="term" value="P:Golgi to vacuole transport"/>
    <property type="evidence" value="ECO:0007669"/>
    <property type="project" value="TreeGrafter"/>
</dbReference>
<evidence type="ECO:0000256" key="3">
    <source>
        <dbReference type="ARBA" id="ARBA00022448"/>
    </source>
</evidence>
<keyword evidence="5" id="KW-0653">Protein transport</keyword>
<evidence type="ECO:0000256" key="4">
    <source>
        <dbReference type="ARBA" id="ARBA00022737"/>
    </source>
</evidence>
<accession>A0A7J6MJM9</accession>
<proteinExistence type="inferred from homology"/>
<dbReference type="EMBL" id="JABAHT010000001">
    <property type="protein sequence ID" value="KAF4671390.1"/>
    <property type="molecule type" value="Genomic_DNA"/>
</dbReference>
<evidence type="ECO:0000313" key="11">
    <source>
        <dbReference type="Proteomes" id="UP000570595"/>
    </source>
</evidence>
<dbReference type="InterPro" id="IPR017105">
    <property type="entry name" value="AP3_complex_dsu"/>
</dbReference>